<dbReference type="PANTHER" id="PTHR32009">
    <property type="entry name" value="TMV RESISTANCE PROTEIN N-LIKE"/>
    <property type="match status" value="1"/>
</dbReference>
<gene>
    <name evidence="6" type="primary">N_216</name>
    <name evidence="6" type="ORF">CK203_051089</name>
</gene>
<dbReference type="Gene3D" id="3.40.50.10140">
    <property type="entry name" value="Toll/interleukin-1 receptor homology (TIR) domain"/>
    <property type="match status" value="1"/>
</dbReference>
<sequence length="117" mass="13581">MAYTSAQKAFCSSSTSVCLWRYDVFLSFRGKDTRFNFTDHLYTTLVHKGIKTFRDDTLKRGEEIGPEILKAIEESRFSIVVFSENYASSGWCLNANFLSRRSIRRPKADGKFRRSIF</sequence>
<dbReference type="Proteomes" id="UP000288805">
    <property type="component" value="Unassembled WGS sequence"/>
</dbReference>
<keyword evidence="2" id="KW-0378">Hydrolase</keyword>
<dbReference type="EMBL" id="QGNW01000726">
    <property type="protein sequence ID" value="RVW64095.1"/>
    <property type="molecule type" value="Genomic_DNA"/>
</dbReference>
<protein>
    <recommendedName>
        <fullName evidence="1">ADP-ribosyl cyclase/cyclic ADP-ribose hydrolase</fullName>
        <ecNumber evidence="1">3.2.2.6</ecNumber>
    </recommendedName>
</protein>
<dbReference type="Pfam" id="PF01582">
    <property type="entry name" value="TIR"/>
    <property type="match status" value="1"/>
</dbReference>
<evidence type="ECO:0000313" key="7">
    <source>
        <dbReference type="Proteomes" id="UP000288805"/>
    </source>
</evidence>
<evidence type="ECO:0000256" key="4">
    <source>
        <dbReference type="ARBA" id="ARBA00047304"/>
    </source>
</evidence>
<keyword evidence="3" id="KW-0520">NAD</keyword>
<dbReference type="SMART" id="SM00255">
    <property type="entry name" value="TIR"/>
    <property type="match status" value="1"/>
</dbReference>
<dbReference type="InterPro" id="IPR035897">
    <property type="entry name" value="Toll_tir_struct_dom_sf"/>
</dbReference>
<evidence type="ECO:0000256" key="2">
    <source>
        <dbReference type="ARBA" id="ARBA00022801"/>
    </source>
</evidence>
<evidence type="ECO:0000256" key="1">
    <source>
        <dbReference type="ARBA" id="ARBA00011982"/>
    </source>
</evidence>
<dbReference type="PROSITE" id="PS50104">
    <property type="entry name" value="TIR"/>
    <property type="match status" value="1"/>
</dbReference>
<dbReference type="GO" id="GO:0007165">
    <property type="term" value="P:signal transduction"/>
    <property type="evidence" value="ECO:0007669"/>
    <property type="project" value="InterPro"/>
</dbReference>
<organism evidence="6 7">
    <name type="scientific">Vitis vinifera</name>
    <name type="common">Grape</name>
    <dbReference type="NCBI Taxonomy" id="29760"/>
    <lineage>
        <taxon>Eukaryota</taxon>
        <taxon>Viridiplantae</taxon>
        <taxon>Streptophyta</taxon>
        <taxon>Embryophyta</taxon>
        <taxon>Tracheophyta</taxon>
        <taxon>Spermatophyta</taxon>
        <taxon>Magnoliopsida</taxon>
        <taxon>eudicotyledons</taxon>
        <taxon>Gunneridae</taxon>
        <taxon>Pentapetalae</taxon>
        <taxon>rosids</taxon>
        <taxon>Vitales</taxon>
        <taxon>Vitaceae</taxon>
        <taxon>Viteae</taxon>
        <taxon>Vitis</taxon>
    </lineage>
</organism>
<evidence type="ECO:0000256" key="3">
    <source>
        <dbReference type="ARBA" id="ARBA00023027"/>
    </source>
</evidence>
<dbReference type="PANTHER" id="PTHR32009:SF39">
    <property type="entry name" value="TIR DOMAIN-CONTAINING PROTEIN"/>
    <property type="match status" value="1"/>
</dbReference>
<dbReference type="InterPro" id="IPR000157">
    <property type="entry name" value="TIR_dom"/>
</dbReference>
<accession>A0A438FVZ5</accession>
<proteinExistence type="predicted"/>
<reference evidence="6 7" key="1">
    <citation type="journal article" date="2018" name="PLoS Genet.">
        <title>Population sequencing reveals clonal diversity and ancestral inbreeding in the grapevine cultivar Chardonnay.</title>
        <authorList>
            <person name="Roach M.J."/>
            <person name="Johnson D.L."/>
            <person name="Bohlmann J."/>
            <person name="van Vuuren H.J."/>
            <person name="Jones S.J."/>
            <person name="Pretorius I.S."/>
            <person name="Schmidt S.A."/>
            <person name="Borneman A.R."/>
        </authorList>
    </citation>
    <scope>NUCLEOTIDE SEQUENCE [LARGE SCALE GENOMIC DNA]</scope>
    <source>
        <strain evidence="7">cv. Chardonnay</strain>
        <tissue evidence="6">Leaf</tissue>
    </source>
</reference>
<comment type="caution">
    <text evidence="6">The sequence shown here is derived from an EMBL/GenBank/DDBJ whole genome shotgun (WGS) entry which is preliminary data.</text>
</comment>
<feature type="domain" description="TIR" evidence="5">
    <location>
        <begin position="20"/>
        <end position="117"/>
    </location>
</feature>
<dbReference type="EC" id="3.2.2.6" evidence="1"/>
<dbReference type="GO" id="GO:0061809">
    <property type="term" value="F:NAD+ nucleosidase activity, cyclic ADP-ribose generating"/>
    <property type="evidence" value="ECO:0007669"/>
    <property type="project" value="UniProtKB-EC"/>
</dbReference>
<dbReference type="AlphaFoldDB" id="A0A438FVZ5"/>
<evidence type="ECO:0000313" key="6">
    <source>
        <dbReference type="EMBL" id="RVW64095.1"/>
    </source>
</evidence>
<evidence type="ECO:0000259" key="5">
    <source>
        <dbReference type="PROSITE" id="PS50104"/>
    </source>
</evidence>
<comment type="catalytic activity">
    <reaction evidence="4">
        <text>NAD(+) + H2O = ADP-D-ribose + nicotinamide + H(+)</text>
        <dbReference type="Rhea" id="RHEA:16301"/>
        <dbReference type="ChEBI" id="CHEBI:15377"/>
        <dbReference type="ChEBI" id="CHEBI:15378"/>
        <dbReference type="ChEBI" id="CHEBI:17154"/>
        <dbReference type="ChEBI" id="CHEBI:57540"/>
        <dbReference type="ChEBI" id="CHEBI:57967"/>
        <dbReference type="EC" id="3.2.2.6"/>
    </reaction>
    <physiologicalReaction direction="left-to-right" evidence="4">
        <dbReference type="Rhea" id="RHEA:16302"/>
    </physiologicalReaction>
</comment>
<name>A0A438FVZ5_VITVI</name>
<dbReference type="SUPFAM" id="SSF52200">
    <property type="entry name" value="Toll/Interleukin receptor TIR domain"/>
    <property type="match status" value="1"/>
</dbReference>